<feature type="domain" description="Ig-like" evidence="13">
    <location>
        <begin position="6298"/>
        <end position="6386"/>
    </location>
</feature>
<feature type="domain" description="Ig-like" evidence="13">
    <location>
        <begin position="6855"/>
        <end position="7009"/>
    </location>
</feature>
<dbReference type="SMART" id="SM00409">
    <property type="entry name" value="IG"/>
    <property type="match status" value="63"/>
</dbReference>
<dbReference type="GO" id="GO:0003007">
    <property type="term" value="P:heart morphogenesis"/>
    <property type="evidence" value="ECO:0007669"/>
    <property type="project" value="UniProtKB-ARBA"/>
</dbReference>
<feature type="domain" description="Ig-like" evidence="13">
    <location>
        <begin position="2887"/>
        <end position="2976"/>
    </location>
</feature>
<protein>
    <recommendedName>
        <fullName evidence="13">Ig-like domain-containing protein</fullName>
    </recommendedName>
</protein>
<feature type="domain" description="Ig-like" evidence="13">
    <location>
        <begin position="4743"/>
        <end position="4825"/>
    </location>
</feature>
<feature type="domain" description="Ig-like" evidence="13">
    <location>
        <begin position="1996"/>
        <end position="2082"/>
    </location>
</feature>
<dbReference type="SUPFAM" id="SSF48726">
    <property type="entry name" value="Immunoglobulin"/>
    <property type="match status" value="65"/>
</dbReference>
<dbReference type="GO" id="GO:0045989">
    <property type="term" value="P:positive regulation of striated muscle contraction"/>
    <property type="evidence" value="ECO:0007669"/>
    <property type="project" value="UniProtKB-ARBA"/>
</dbReference>
<evidence type="ECO:0000256" key="5">
    <source>
        <dbReference type="ARBA" id="ARBA00022737"/>
    </source>
</evidence>
<feature type="domain" description="Ig-like" evidence="13">
    <location>
        <begin position="1066"/>
        <end position="1157"/>
    </location>
</feature>
<dbReference type="InterPro" id="IPR007110">
    <property type="entry name" value="Ig-like_dom"/>
</dbReference>
<evidence type="ECO:0000256" key="3">
    <source>
        <dbReference type="ARBA" id="ARBA00006692"/>
    </source>
</evidence>
<feature type="domain" description="Ig-like" evidence="13">
    <location>
        <begin position="6390"/>
        <end position="6480"/>
    </location>
</feature>
<dbReference type="FunFam" id="2.60.40.10:FF:000714">
    <property type="entry name" value="Titin novex-3"/>
    <property type="match status" value="2"/>
</dbReference>
<feature type="domain" description="Ig-like" evidence="13">
    <location>
        <begin position="7012"/>
        <end position="7102"/>
    </location>
</feature>
<feature type="domain" description="Ig-like" evidence="13">
    <location>
        <begin position="4429"/>
        <end position="4517"/>
    </location>
</feature>
<name>A0A9N7TUE4_PLEPL</name>
<feature type="domain" description="Ig-like" evidence="13">
    <location>
        <begin position="5548"/>
        <end position="5636"/>
    </location>
</feature>
<feature type="compositionally biased region" description="Low complexity" evidence="12">
    <location>
        <begin position="312"/>
        <end position="332"/>
    </location>
</feature>
<dbReference type="Pfam" id="PF18362">
    <property type="entry name" value="THB"/>
    <property type="match status" value="1"/>
</dbReference>
<dbReference type="PANTHER" id="PTHR47633:SF4">
    <property type="entry name" value="MYOPALLADIN ISOFORM X1"/>
    <property type="match status" value="1"/>
</dbReference>
<feature type="domain" description="Ig-like" evidence="13">
    <location>
        <begin position="5081"/>
        <end position="5170"/>
    </location>
</feature>
<dbReference type="FunFam" id="2.60.40.10:FF:001272">
    <property type="entry name" value="titin isoform X1"/>
    <property type="match status" value="1"/>
</dbReference>
<keyword evidence="5" id="KW-0677">Repeat</keyword>
<feature type="domain" description="Ig-like" evidence="13">
    <location>
        <begin position="6483"/>
        <end position="6573"/>
    </location>
</feature>
<dbReference type="GO" id="GO:0060298">
    <property type="term" value="P:positive regulation of sarcomere organization"/>
    <property type="evidence" value="ECO:0007669"/>
    <property type="project" value="UniProtKB-ARBA"/>
</dbReference>
<organism evidence="14 15">
    <name type="scientific">Pleuronectes platessa</name>
    <name type="common">European plaice</name>
    <dbReference type="NCBI Taxonomy" id="8262"/>
    <lineage>
        <taxon>Eukaryota</taxon>
        <taxon>Metazoa</taxon>
        <taxon>Chordata</taxon>
        <taxon>Craniata</taxon>
        <taxon>Vertebrata</taxon>
        <taxon>Euteleostomi</taxon>
        <taxon>Actinopterygii</taxon>
        <taxon>Neopterygii</taxon>
        <taxon>Teleostei</taxon>
        <taxon>Neoteleostei</taxon>
        <taxon>Acanthomorphata</taxon>
        <taxon>Carangaria</taxon>
        <taxon>Pleuronectiformes</taxon>
        <taxon>Pleuronectoidei</taxon>
        <taxon>Pleuronectidae</taxon>
        <taxon>Pleuronectes</taxon>
    </lineage>
</organism>
<keyword evidence="10" id="KW-0539">Nucleus</keyword>
<feature type="domain" description="Ig-like" evidence="13">
    <location>
        <begin position="6576"/>
        <end position="6666"/>
    </location>
</feature>
<feature type="domain" description="Ig-like" evidence="13">
    <location>
        <begin position="7313"/>
        <end position="7416"/>
    </location>
</feature>
<feature type="region of interest" description="Disordered" evidence="12">
    <location>
        <begin position="2548"/>
        <end position="2580"/>
    </location>
</feature>
<dbReference type="FunFam" id="2.60.40.10:FF:001430">
    <property type="entry name" value="titin isoform X1"/>
    <property type="match status" value="1"/>
</dbReference>
<dbReference type="Pfam" id="PF07679">
    <property type="entry name" value="I-set"/>
    <property type="match status" value="65"/>
</dbReference>
<feature type="domain" description="Ig-like" evidence="13">
    <location>
        <begin position="4332"/>
        <end position="4421"/>
    </location>
</feature>
<keyword evidence="7" id="KW-0067">ATP-binding</keyword>
<feature type="domain" description="Ig-like" evidence="13">
    <location>
        <begin position="597"/>
        <end position="687"/>
    </location>
</feature>
<feature type="domain" description="Ig-like" evidence="13">
    <location>
        <begin position="5641"/>
        <end position="5730"/>
    </location>
</feature>
<dbReference type="CDD" id="cd00096">
    <property type="entry name" value="Ig"/>
    <property type="match status" value="18"/>
</dbReference>
<feature type="domain" description="Ig-like" evidence="13">
    <location>
        <begin position="1160"/>
        <end position="1244"/>
    </location>
</feature>
<accession>A0A9N7TUE4</accession>
<feature type="domain" description="Ig-like" evidence="13">
    <location>
        <begin position="3865"/>
        <end position="3954"/>
    </location>
</feature>
<evidence type="ECO:0000313" key="14">
    <source>
        <dbReference type="EMBL" id="CAB1418959.1"/>
    </source>
</evidence>
<keyword evidence="4" id="KW-0963">Cytoplasm</keyword>
<dbReference type="GO" id="GO:0005524">
    <property type="term" value="F:ATP binding"/>
    <property type="evidence" value="ECO:0007669"/>
    <property type="project" value="UniProtKB-KW"/>
</dbReference>
<dbReference type="InterPro" id="IPR036179">
    <property type="entry name" value="Ig-like_dom_sf"/>
</dbReference>
<feature type="domain" description="Ig-like" evidence="13">
    <location>
        <begin position="4895"/>
        <end position="4983"/>
    </location>
</feature>
<keyword evidence="8" id="KW-0175">Coiled coil</keyword>
<dbReference type="InterPro" id="IPR003598">
    <property type="entry name" value="Ig_sub2"/>
</dbReference>
<evidence type="ECO:0000256" key="8">
    <source>
        <dbReference type="ARBA" id="ARBA00023054"/>
    </source>
</evidence>
<feature type="domain" description="Ig-like" evidence="13">
    <location>
        <begin position="6203"/>
        <end position="6293"/>
    </location>
</feature>
<evidence type="ECO:0000256" key="12">
    <source>
        <dbReference type="SAM" id="MobiDB-lite"/>
    </source>
</evidence>
<feature type="domain" description="Ig-like" evidence="13">
    <location>
        <begin position="5828"/>
        <end position="5917"/>
    </location>
</feature>
<sequence>MSQVSMEESDSAAAAPFFIQKPSVQKLEEGGSVLFECQVGGNPKPHIIWKKSGVPLTTGYRYKVAYKKETGECRLEISMTFADDAGEYSVFVKNQLGEVSASASLLEEDEYEVYMKKQEETFKTEVTTVVQEPKVADVPPVVVTTMERMTTTIISGQEFHLSAIEQRIIQEIELHIMSITYREIVTEDGELMVTATATDAVQPAFDTPVKNYRIIEGMGVTFHCKAAGTPLPKIVWYKDGQRIRPGGRYQMEVLQDGRASLRLPVVLPEDEGVYTAFAANMKGNDVSSGKLYVEPSGAVTPQRYTPQPAMQRIRSTSPRSMSRSPGRSPSRSPARRLDETDEAQLERLYKPVFVMKPSSCKCSEGQTARFDLKVVGRPMPETYWFHNGQQVVSDYTHKIVVKEDGIQSLIIVPAMPQDSGEWTVIAQNRAGRSSLSVTLTVDVKETLVRPQFTDKLKNISVKQGTLVELAVRAMGNPLPDIVWLKNSDIISPHKHPNIRIEGTRGEAKFQIPSASGSDSAWYTATAINKAGRDTTRCRVNVEVDYAEPEPERKLIIPKGTYKAKEIAPPELEPLHLRYGQEQWEEGDLYDKEKQQKPLFKKKLTSIRMKRFGPAHFECRLTPIGDPIMVVEWLHDGKPLDAANRLRMVNEFGYCSLDYEAAYARDSGVITCRATNKFGVDQTSATLIVKDEKGLVEESQLPEGRKGAYRMDEMERQAHQGGPYGVSADDESEKSKPEIVLLPEPARVLEGDIARFRCRVTGYPAPKVNWYLNGQLIRKSKRYKLRYDGIYYLEITEIKSYDSGEVKVVADNNLGSAEHTVKLEIQQKEDFRTHLRRAPEAKAAEAAPEPGKTQFEVVKAEKPAEDSQVKEVVTLKKAQRIIHEKSTEESEELRGKFKRRTEEGYYESITAVELKARKKDESYEDLLKKTKDDLLHRAKKKAEAEKKKEEEQRKVTAKSLKPERVKLSASMEAPKILERITSQTVAQGEEVKFRVRVVGRPEPECQWYKNGVQLEKSDRVYWYWPEDHVCELVIRDVRAEDSASVMVKASNTAGETSSHAFLLVQAKQVITFTQKLEEVSAKEKDTMATFECETNEPFIKVKWQKNNVDIFSGDKYRMHSDRKVHFLSVLTIDMRDDAEYSCVVIDDDVRTTAKLNVEGAPLEMLKQLESTEVPETYSGEFECLVSREDAEGSWFFGQKLLSHGSKYVMSSRRGRHTLSVKDVKKEDQGTYSFKVREFKTSASLKMKLRPVTLMQPLTDLTVCEGDIAQMEVKFSQENVEGTWMRNGQPVTASNRIHIVIDKQTHKLLFEDTNKSDSGTYSFVVPDQEISTSAKLIIQTIGVLIPLKDTNAIEGTKAVLEAKISAQDISSVKWFHNDKLLTPSDRIQLVAKGSKQRLVVNRTYASDEGHYKLVVGRADTSCRFTVQTVQIVTPMKNKECSESENVTFEVEVSHPGIDAFWTFKRQPLKAGAKYKMESKNKRHTLTVMNAMKDEEGEYMFAAGEKMCSASLTVTGGAIKKPLRDLVVADSQTAVLECEVANPAAEGKWLKDGQSVDFNENVESQVNGTVRRLVIIITKASDIGEYTYQVATSKTSATLKVEAVKVKKTLKNQNVVQTQDAVFILELTHEDVRGAQWIKNGVEIQPSNKYEISIEGSVHTLKINNCTTHDESVYSFKLGKLSANARLNVESIRILKKPKDVTSLLGASAVFEVGISEDDIPVKWMFNKTELRPNEHYRMLSEKKTHKLFVQDVDNSKEGEYTVVVGHMQCSARLIVECEYPHHADSSISEHGEFMKNDLNCYLRFLRMLTSSQGFNKKIQQCLQSLRVTKSMKSVEVPETQVATFECEVSHFNVPSTWLKDGVEIEMSEKFRIVVQGKLHQLKITSSSRDDSAEYTFVCGNDRVSATLTVSPILIAMMLQNVNAQEKDSVTFEVNINYEGIAYKWLKNGVEIRSTDRCQARCRQLTHTLCIRSVHFGDSAEYAFMAGSAVTTAKLYVEARVVEFTKHLKDLKITEKKRATFECELSEPNIQVMWMKDSQELEMSDRYKMTSDKFLHRLVLPSVRLSDAGEYTAVAGSSLSKAHLAVEGRDVQISEPASRNITVVEKLRATFEFEVNEDDVDARWMRNGVEIQFSVEERFSYATIRRLHRLTISETYRSDAGEYTFSAGKNKSTMNLHVKLPEPPEIVRPLQPQSVVSGRSVRFSVQVSGLPAPQVSWYKDSQALSVSDNCKFLHDGNEHTLLLLEVLPQDAAAYSCEARNDYGTATSSALLTVEVPEVVETLARVSAPVLVAPLRHVLVTEGHSAQFQCTVSGEDLQVSWFCNNRELRDSDIFRMSHYGDTCQLDISRVLHDHEGEYSCVATNSAGMVTCEASLNIDDEKAVASVRSAGADAKLSERLAAQSFSSVSVGQTAHSVEFTQMVSQSSSMSWRTVEIQMESVSSETSSDSSFDIKLSASPKLLMEMSDVRVRSGEMAEFSCTFNGQPFTGVVWHHNGQSLVDMERVRSSESRGSMSLVIQGVGVADQGVYRCTATNRHGQNSSSARLTVEAKEANLTAETPIPTDSVRKVSQADRETLRDPPEQDKKEALEELGSLPPSSQRPYSFISHLYFPDVPPHDERGQRLSSCPEFLVKLPPELLSRSRHCGSLLCVMKGLPTPFFMWLYNRLNFEDSVSFSLKHDDPLCSVNVKNVRSGHRESHTCKTVNSAGDAESSTGMKVTAVEKEPVTQVVEEIKASSSSSVTVEEETQQSFFTGLKVPDKTTTLELKPESKRFLSSLEKKKEKPVFISKLSPTVVTVGESAVFSVKVSGFPKPTIKWFHNGQTITSSSVYTFIREQDEFSLVIDKVQREFEGEYSCTVSNRFGQSTCTSYLHVQLMKQEPEEKAAGTTGKPPKFLQTMECVELCEGGEVFFRYALTGDPLPEVQWLKGSIQIQPSGFCIIVNNPDGTGFLHIKSIKQEHSGFYTCKASNQYGEESCSAKLLVFREKVQDETSIVMKTKGLKISMTEQTTGSRLQQERSRSDQMIYTISTDDRQIIPSEEVGTLRELEISAATLHREQLPQQAAVLQSHEVQERVCLAPTCPPQVSAVPMRQLHLATFLSSVHESQKITEQHSERILSPELLELELAKEQPSKLMSATSEEVLPLTTVRAEVLMDQAPEHMKTSTEPRQFVSGPQIQSTLTFLGERSGVVQRPEEEKSFRITEGVKVLYSAQSTGQLPITEGHSEPLPALGSATKPVNEKELYRPVIAPPEREGESLLNLQVISDQNVLQSEGRFSSHKPVAEQGATRTSPTLPMQLPKETPFSADMKQQRALVQREDDWKIMQPLNVTDTQTLEEGHTIGLNTDEKFRLEMTVEPKIPKKPVFIEEKGIATESCAVLEAAEQDFAVQIQEGQSVRQSVLLEEKQVIVGEHSTEIHKSEGSAVSVMKQPEEILFVHESQDALTLPKELNFVIQIPKPSNVNLRCQLRDALQSAVATDQPLLLADVVGRLEAVEVQEAKVQREPKRAMHTYLITNPGSPMEINLSFVGEYPQTADLRSELQVALHAMVFQEQQSLTSEQPGSMQIEKPHKVLVSSAASKEVLSSVVATVMVAESAAGLPAAASQSAAVRTEARASFQSATVQSRSEIRESKQVSSEMQRSEREVTVSVAQQRLDTFVHTVTREEYLSEAIIVSESSDSLVVRPVVVGSLEDIHAEETGKAVFTATVKYVTNVNWFLNGQLLKSGKEFKCSKDHDTYTLVISKVLKEKHQGEYVCEAENEAGRTTTSSRLTVVSRVKPVFRHRIVPVEINIGNTAKFECETEDAPNVSFKWFKDGNPIKEGDKYRIISRFSMSSLELLTPTRDDSGEYSCKASNQHGGDECSASLSVTEQCPPSFITEPEPQTVFVGKRAVIQCVISGSAPLNVVWLKDQQVLPKGLTHFHTSCEKNKHTLEITILEAANRGHYVCKVSNNVGTAESGMELHVIDKPSFVTPLVTVAAVVGAPLHLEGQLDEDTGVSVSWTRDGRKVHQSPDCKLTFEDKTVTLDILKTTLKDCGQYICTVTNEAGSAICSTVVKVQEPPVFVKRLEASAVWKQGGAARLQCSVKGSPELHTSWFFNNSELCAGSRHGVRLIEGVATLEIKDVMLTDGGNYTCEVLNESGCESCSTKVTVKEPPSFKQELLCVEALRGSVAVLHCEISGSAPFEVSWRKNKKCLSSDKKHRIVSQGSLSSLEIHSFESADSGEYECVVSNEVGSVSSKSTTKQKEPPMFSKRFDSATAVLGNTVKLQGTIKGSAPITVKWMKDSDLIRDDDPNVQMKFERNIVSIAFSCVEIKHGGKYTCIAENEAGQQKCEAVLTVQEPARIVEKAASISVSAGDSATLSCTISGSPELRVKWFKDGKEMISGRKYKMTIKENTAILKILSADKGDTSEYKMEVSNKVGKDQCSCSVTVIDRAVPPSFTKSLKKVDGRVGSQVSLECRVSGSQPMVVSWFKDNKEIHSDERYQVDLSESLVSVKITDLHQNDGGVYTCRASNSAGQEETSGTLYIREPPAFTVKPESQNASPGSNIVIKSAFTGTAPLVVKWFREEKEIFTGGKCFIKKDASSSSLELHSVKPSDSAKYTCQVSNDAGKVDCTAGLFVKEAPTFTMKPEPSQLLRSGQPLRLSCKVQGSPVIVITWFKNGSEMLPEPRHTTTFDSSIATLEVESCCVEDSGQYVCVASSDAGSDQCSSSVTVKGKLKLVHMSLSHRDLRFDLSVSSDSDSRLDNMSCTVGSDVTLRCMLSGSLPMSFSWIKDDYELTQDEHVHMSFETESAMLNVKNAQLSHGGKYVCEAQNKAGTQRCAAVLIVTEPASISEQAKSVSVTQGDPARLECRFSGTKPLKCRWRKAGKELTSCRRYRVQSTDCSSVLNIVKAQTNDADQIIKPSFTRRLKQAEGIKGSFAHLDCLVSGSLPMTIQWYKDQNELQTDDKQKCSFFENVAFLEIADIDSSDSGSFTCMATNSAGSVCCSGSLFVKEPPCILEKPESMNVLPGSKVQFNVLLSGTPPLTIKWFNNKKEILSSAGCSVTKDNTCSSLELFFAKTSDSGEYVCEIQNDVGSTSCQTTLFVKEAPCFTDRPEGALIVRVGDSAMFDREVAGSPQISVYWFRDGAEIQQSVKHKMSFSDSVAILWIHEASEQDNGKYFCEARNEAGTQSCCAELEVKEPPSFVDELTSLEVIKGSTAAFSCKVAGSSPLKYTWFKDRKLIKSNHKCFTVEDQGSLNIQDCNVEDVGSYQCTAANEVGSCTGSATLSLKVPPTFVKKMENVSSVLGDAVVFCCVVYGSRPLSVEWKKDENWISEDSKIERKFESEEATLRIPACEAAHHGTYTCRVVNEAGQDICFATLLVREPPSIQQKPEVVKVTCGDPVSLECSVAGTPPISVRWSKEGKEFQTSRKHRLCFENNRSRLNIQASQLDDSGQYLLEATNSVGTCSCKIMMVVLEEVIPPTFVRKLTNIQAVMGSVVTMESKVSGSLPLSVEWRKGKQSISNSCKYKLLNADNTVSLELALTESSDTGDYSCTVTNQAGSCVCSGVLTAKVPPRFVAEPESHAVVPKSTALFRSIFDGTPPLTVKWFKDDIELITGPSCSIRLETYSSSVELNSVGTLHCGIYSCQVSNEAGSVKSAAELLVKEPPQFVLKLPPTTFVKQCQGHRFQCKATSSRSLNMSWYKNDQKITDGGNYKIMFVDSAAYLQLSTTRLEDNGVYTCEAHNDAGSASCSSVLSVQESPSFIKTPNPVEGIEGKEARLHCEMYGTPPFQVSWYKNKRPLKESRKYKMVSEGSSATLHILKLDREDADLYECRVSNSVGSESCSTTITLKEQPAFVTKLVDQSVKLGERLTLTATVKGSEPLTASWVQDKDHILRDGDNRKIMFENNVVTLVVPKCDSTTAGQYTCQLKNDSGIVQSASQVAVLEPAAIVDSPDSFNVKSGENTALEVRVSGSAELKIKWFKDDKDLSAGAKYQMSFTKKVATLKIRSTDKADAGEYKLEVTNNIGSASCKTKLSVSDKLIPPSFIRKLRDTHLVVGKPGEMECKVTGSSPLTTSWFHNGQEIKSGPNYDISCFDNNCKLVVPIIKMSDSGKYTCKAVNAAGTSETSTSMSVTEPPSFVETPEAKEMLAGKNVSLSAKVRGSAPLKVKWFRGAKEVQHGRGCEISLKNDVATLVLHKVEKSQAGEYTCQIINDAGTESCPVYLFVKEPVHFVKKLRDISSAKGKPLRLEVTFAGTPRINLSWKKDGKLIWASYQYNVNTTDTSCILEVLNSDRLEAAGRYSCEIDNGVGSDKCEAQVSILEQPYFVEPLEPVEVTVGEPVTLRCRIAGTPDISVAWFKADGNLRKSETCSMDFSNGVATLKLMKTTKFDDSEYICKAENRVGSASVSCNVTVKEPVRFIKTLEDTTFIVGQPLKLVCTYAGSQRVHVTWKKDNKLIWASYQYNVKTTASTCILEVLNSDRPEAAGTYTCEISNGAGTDVCHARVSLEPAHFMKKLEDTYFRLCEPLTLKCTYTGSQRVFVTWKKDGKLIWASYKYNVKTTKDTCILDVLNSDREEAVGRYTCEISNAEGSDVCHANVKLEPVRFVRKLRNTFYKIGYPLTLECTFTGSQRIYVSWTKDGKPIWASYKYNVKTTNFSSTLEVLNSDCRQAVGKYSCEISNSEGTAICQAVVKIEPVSFLKELEDTTFRLGQPLELYCAYSASPSVSVSWRKDGRPIWASYKYNVRITENSCVLEVLNSDRLEATGRYSCEITNSENSAICYAQVKLEPVRVVKALEDTIYRVGQPLKLEVTYTGSQLIYVSWSKDGKPIWASFKYNVKTTDTSCVLEVLNSDREEAAGRYSCEISNASSSAVCHAHVRLEPVRFVKKLEDTSYRVGDPLCLTCTYTGSQRVHVSWMKDGKPIWASYKYNVKTSDSSCVLDVLTKPARFIRKLENTRFTLSKPLRLRVAFSGSRGVSVTWRKDGRLIWASYQYNVRTSDCSAVLEVLNIDREEARGRYTCEISNAEGSDICHAHVTLEPVRFVKKLEDVCHELGRALRLACTYTGSQRVHVTWKKDDKLIWASYQYNVKTTDSSCTLDVLYSDRVAAAGKYTCEISNADGTDTCHAHVKIERKVAPNFTKRPSESMVDSVGKTVKMEGRVSGSQPLNVTWFKDNNEIYASDKYDISFKNNAAVLCVKASSSSDGGAYSCEATNEAGKASCRVSLTISETSQAPKFDVRLEPETVSEGEKLSLKCHVSGSPPLTIQWMKDRRELKSSGNTRITFVGGKACLEISPVSKGDAGDYLCKASNATGSDFCKSRVNVQDKGSKAAPAEAAAPPAPAAAAPVKRLENLFFIEEPKNVSVSEKGTATFIAKIGGDPIPSVKWMKGKWRQITPGGRISIQQKGQEAKLEIQEVTKSDAGHYRCVAANKHGEIECSSEMEVSKKEEVEGLGDIRTRLKKTPSKQKSPKKEQEVDIVELLRSHDPKDYEKILHEHGIHDFRAILQAMDFLKRERETETGKMDVEHGGRVEEEDMARLIQQLEGRVGTEPVSVLEDISDQTATETQSATFECQIRINYPEIALTWYKGTQKLDNSDKYDISSVGDRHYLKVVNCQAKDQGNYRVVCGPHISNAKLTVSGVDSMVAGPVPKGEAPGSAELLLADKDIVLGKVPQVVPDVSLPATETDSYVFRDSSDIYQCVETTRVKEERKTVEEVVETTQFESREEIPEVTEVRSRAEEKRSDAAAPVQEPSVCAEPEKFSPEPYQHKPTTAETKPSPPEAKMKPEPEAMKVEAVKKEAEAPEARVPETPKPEEPVVPPTTTKVPPSTPERLAAKEPKKPETPRKPAYIPITKPEEPKKEVLEETKRSAQVSEKVPEGPEQVIQDTKRVTEAPKNTQETPAIVSEAPEKVPKKLPKKVPPQKVVEEIRRVPETPKKVLETPKLVPDELKKVPQEPIKVQNQLHHKTWKHGNMYFRLSLNNKKRSLPLGKWGQRLKKLHGR</sequence>
<feature type="domain" description="Ig-like" evidence="13">
    <location>
        <begin position="1823"/>
        <end position="1906"/>
    </location>
</feature>
<dbReference type="FunFam" id="2.60.40.10:FF:000145">
    <property type="entry name" value="Myosin light chain kinase, smooth muscle"/>
    <property type="match status" value="1"/>
</dbReference>
<dbReference type="GO" id="GO:0031674">
    <property type="term" value="C:I band"/>
    <property type="evidence" value="ECO:0007669"/>
    <property type="project" value="UniProtKB-ARBA"/>
</dbReference>
<feature type="compositionally biased region" description="Basic and acidic residues" evidence="12">
    <location>
        <begin position="7753"/>
        <end position="7786"/>
    </location>
</feature>
<feature type="domain" description="Ig-like" evidence="13">
    <location>
        <begin position="4146"/>
        <end position="4233"/>
    </location>
</feature>
<feature type="domain" description="Ig-like" evidence="13">
    <location>
        <begin position="4522"/>
        <end position="4610"/>
    </location>
</feature>
<dbReference type="FunFam" id="2.60.40.10:FF:000792">
    <property type="entry name" value="titin isoform X1"/>
    <property type="match status" value="1"/>
</dbReference>
<feature type="domain" description="Ig-like" evidence="13">
    <location>
        <begin position="16"/>
        <end position="106"/>
    </location>
</feature>
<evidence type="ECO:0000256" key="11">
    <source>
        <dbReference type="ARBA" id="ARBA00023319"/>
    </source>
</evidence>
<gene>
    <name evidence="14" type="ORF">PLEPLA_LOCUS6786</name>
</gene>
<feature type="domain" description="Ig-like" evidence="13">
    <location>
        <begin position="4051"/>
        <end position="4141"/>
    </location>
</feature>
<evidence type="ECO:0000256" key="1">
    <source>
        <dbReference type="ARBA" id="ARBA00004123"/>
    </source>
</evidence>
<comment type="similarity">
    <text evidence="3">Belongs to the protein kinase superfamily. CAMK Ser/Thr protein kinase family.</text>
</comment>
<dbReference type="FunFam" id="2.60.40.10:FF:001200">
    <property type="entry name" value="Titin a"/>
    <property type="match status" value="1"/>
</dbReference>
<dbReference type="FunFam" id="2.60.40.10:FF:000147">
    <property type="entry name" value="Myosin light chain kinase"/>
    <property type="match status" value="1"/>
</dbReference>
<feature type="domain" description="Ig-like" evidence="13">
    <location>
        <begin position="4615"/>
        <end position="4704"/>
    </location>
</feature>
<keyword evidence="15" id="KW-1185">Reference proteome</keyword>
<evidence type="ECO:0000256" key="9">
    <source>
        <dbReference type="ARBA" id="ARBA00023157"/>
    </source>
</evidence>
<feature type="domain" description="Ig-like" evidence="13">
    <location>
        <begin position="5266"/>
        <end position="5349"/>
    </location>
</feature>
<dbReference type="FunFam" id="2.60.40.10:FF:000659">
    <property type="entry name" value="titin isoform X1"/>
    <property type="match status" value="1"/>
</dbReference>
<feature type="domain" description="Ig-like" evidence="13">
    <location>
        <begin position="5359"/>
        <end position="5436"/>
    </location>
</feature>
<feature type="domain" description="Ig-like" evidence="13">
    <location>
        <begin position="4239"/>
        <end position="4328"/>
    </location>
</feature>
<evidence type="ECO:0000256" key="10">
    <source>
        <dbReference type="ARBA" id="ARBA00023242"/>
    </source>
</evidence>
<dbReference type="FunFam" id="2.60.40.10:FF:000050">
    <property type="entry name" value="Titin isoform B"/>
    <property type="match status" value="5"/>
</dbReference>
<evidence type="ECO:0000256" key="7">
    <source>
        <dbReference type="ARBA" id="ARBA00022840"/>
    </source>
</evidence>
<feature type="compositionally biased region" description="Basic and acidic residues" evidence="12">
    <location>
        <begin position="7825"/>
        <end position="7839"/>
    </location>
</feature>
<feature type="domain" description="Ig-like" evidence="13">
    <location>
        <begin position="203"/>
        <end position="287"/>
    </location>
</feature>
<dbReference type="Proteomes" id="UP001153269">
    <property type="component" value="Unassembled WGS sequence"/>
</dbReference>
<feature type="domain" description="Ig-like" evidence="13">
    <location>
        <begin position="736"/>
        <end position="823"/>
    </location>
</feature>
<feature type="domain" description="Ig-like" evidence="13">
    <location>
        <begin position="5735"/>
        <end position="5823"/>
    </location>
</feature>
<feature type="domain" description="Ig-like" evidence="13">
    <location>
        <begin position="450"/>
        <end position="540"/>
    </location>
</feature>
<dbReference type="InterPro" id="IPR013106">
    <property type="entry name" value="Ig_V-set"/>
</dbReference>
<dbReference type="FunFam" id="2.60.40.10:FF:000425">
    <property type="entry name" value="Myosin light chain kinase"/>
    <property type="match status" value="3"/>
</dbReference>
<feature type="domain" description="Ig-like" evidence="13">
    <location>
        <begin position="6018"/>
        <end position="6108"/>
    </location>
</feature>
<feature type="domain" description="Ig-like" evidence="13">
    <location>
        <begin position="973"/>
        <end position="1062"/>
    </location>
</feature>
<dbReference type="InterPro" id="IPR013098">
    <property type="entry name" value="Ig_I-set"/>
</dbReference>
<feature type="domain" description="Ig-like" evidence="13">
    <location>
        <begin position="6762"/>
        <end position="6852"/>
    </location>
</feature>
<evidence type="ECO:0000256" key="2">
    <source>
        <dbReference type="ARBA" id="ARBA00004496"/>
    </source>
</evidence>
<comment type="caution">
    <text evidence="14">The sequence shown here is derived from an EMBL/GenBank/DDBJ whole genome shotgun (WGS) entry which is preliminary data.</text>
</comment>
<proteinExistence type="inferred from homology"/>
<dbReference type="PROSITE" id="PS50835">
    <property type="entry name" value="IG_LIKE"/>
    <property type="match status" value="58"/>
</dbReference>
<dbReference type="GO" id="GO:0055013">
    <property type="term" value="P:cardiac muscle cell development"/>
    <property type="evidence" value="ECO:0007669"/>
    <property type="project" value="UniProtKB-ARBA"/>
</dbReference>
<feature type="domain" description="Ig-like" evidence="13">
    <location>
        <begin position="7522"/>
        <end position="7594"/>
    </location>
</feature>
<evidence type="ECO:0000256" key="4">
    <source>
        <dbReference type="ARBA" id="ARBA00022490"/>
    </source>
</evidence>
<evidence type="ECO:0000259" key="13">
    <source>
        <dbReference type="PROSITE" id="PS50835"/>
    </source>
</evidence>
<dbReference type="SMART" id="SM00408">
    <property type="entry name" value="IGc2"/>
    <property type="match status" value="54"/>
</dbReference>
<feature type="domain" description="Ig-like" evidence="13">
    <location>
        <begin position="3959"/>
        <end position="4047"/>
    </location>
</feature>
<feature type="region of interest" description="Disordered" evidence="12">
    <location>
        <begin position="297"/>
        <end position="341"/>
    </location>
</feature>
<evidence type="ECO:0000313" key="15">
    <source>
        <dbReference type="Proteomes" id="UP001153269"/>
    </source>
</evidence>
<feature type="domain" description="Ig-like" evidence="13">
    <location>
        <begin position="3770"/>
        <end position="3858"/>
    </location>
</feature>
<feature type="domain" description="Ig-like" evidence="13">
    <location>
        <begin position="2779"/>
        <end position="2869"/>
    </location>
</feature>
<dbReference type="FunFam" id="2.60.40.10:FF:000779">
    <property type="entry name" value="Titin b"/>
    <property type="match status" value="1"/>
</dbReference>
<feature type="domain" description="Ig-like" evidence="13">
    <location>
        <begin position="2181"/>
        <end position="2269"/>
    </location>
</feature>
<feature type="domain" description="Ig-like" evidence="13">
    <location>
        <begin position="4988"/>
        <end position="5076"/>
    </location>
</feature>
<keyword evidence="9" id="KW-1015">Disulfide bond</keyword>
<feature type="domain" description="Ig-like" evidence="13">
    <location>
        <begin position="6669"/>
        <end position="6759"/>
    </location>
</feature>
<feature type="region of interest" description="Disordered" evidence="12">
    <location>
        <begin position="937"/>
        <end position="957"/>
    </location>
</feature>
<feature type="domain" description="Ig-like" evidence="13">
    <location>
        <begin position="6111"/>
        <end position="6197"/>
    </location>
</feature>
<feature type="region of interest" description="Disordered" evidence="12">
    <location>
        <begin position="3265"/>
        <end position="3291"/>
    </location>
</feature>
<evidence type="ECO:0000256" key="6">
    <source>
        <dbReference type="ARBA" id="ARBA00022741"/>
    </source>
</evidence>
<dbReference type="FunFam" id="2.60.40.10:FF:000981">
    <property type="entry name" value="Titin a"/>
    <property type="match status" value="1"/>
</dbReference>
<feature type="compositionally biased region" description="Basic and acidic residues" evidence="12">
    <location>
        <begin position="7804"/>
        <end position="7816"/>
    </location>
</feature>
<dbReference type="InterPro" id="IPR013783">
    <property type="entry name" value="Ig-like_fold"/>
</dbReference>
<comment type="subcellular location">
    <subcellularLocation>
        <location evidence="2">Cytoplasm</location>
    </subcellularLocation>
    <subcellularLocation>
        <location evidence="1">Nucleus</location>
    </subcellularLocation>
</comment>
<feature type="domain" description="Ig-like" evidence="13">
    <location>
        <begin position="2273"/>
        <end position="2372"/>
    </location>
</feature>
<dbReference type="FunFam" id="2.60.40.10:FF:000022">
    <property type="entry name" value="Cardiac titin"/>
    <property type="match status" value="27"/>
</dbReference>
<dbReference type="EMBL" id="CADEAL010000352">
    <property type="protein sequence ID" value="CAB1418959.1"/>
    <property type="molecule type" value="Genomic_DNA"/>
</dbReference>
<feature type="domain" description="Ig-like" evidence="13">
    <location>
        <begin position="1507"/>
        <end position="1597"/>
    </location>
</feature>
<feature type="domain" description="Ig-like" evidence="13">
    <location>
        <begin position="1249"/>
        <end position="1331"/>
    </location>
</feature>
<dbReference type="FunFam" id="2.60.40.10:FF:001382">
    <property type="entry name" value="titin isoform X1"/>
    <property type="match status" value="1"/>
</dbReference>
<keyword evidence="11" id="KW-0393">Immunoglobulin domain</keyword>
<dbReference type="InterPro" id="IPR003599">
    <property type="entry name" value="Ig_sub"/>
</dbReference>
<feature type="domain" description="Ig-like" evidence="13">
    <location>
        <begin position="2454"/>
        <end position="2542"/>
    </location>
</feature>
<dbReference type="Gene3D" id="2.60.40.10">
    <property type="entry name" value="Immunoglobulins"/>
    <property type="match status" value="66"/>
</dbReference>
<dbReference type="FunFam" id="2.60.40.10:FF:001213">
    <property type="entry name" value="titin isoform X1"/>
    <property type="match status" value="2"/>
</dbReference>
<keyword evidence="6" id="KW-0547">Nucleotide-binding</keyword>
<dbReference type="SMART" id="SM00406">
    <property type="entry name" value="IGv"/>
    <property type="match status" value="7"/>
</dbReference>
<feature type="domain" description="Ig-like" evidence="13">
    <location>
        <begin position="7109"/>
        <end position="7200"/>
    </location>
</feature>
<dbReference type="PANTHER" id="PTHR47633">
    <property type="entry name" value="IMMUNOGLOBULIN"/>
    <property type="match status" value="1"/>
</dbReference>
<reference evidence="14" key="1">
    <citation type="submission" date="2020-03" db="EMBL/GenBank/DDBJ databases">
        <authorList>
            <person name="Weist P."/>
        </authorList>
    </citation>
    <scope>NUCLEOTIDE SEQUENCE</scope>
</reference>
<dbReference type="InterPro" id="IPR040849">
    <property type="entry name" value="MyBP-C_THB"/>
</dbReference>
<feature type="domain" description="Ig-like" evidence="13">
    <location>
        <begin position="351"/>
        <end position="440"/>
    </location>
</feature>
<feature type="domain" description="Ig-like" evidence="13">
    <location>
        <begin position="2623"/>
        <end position="2714"/>
    </location>
</feature>
<feature type="domain" description="Ig-like" evidence="13">
    <location>
        <begin position="3704"/>
        <end position="3763"/>
    </location>
</feature>
<feature type="compositionally biased region" description="Basic and acidic residues" evidence="12">
    <location>
        <begin position="2560"/>
        <end position="2580"/>
    </location>
</feature>
<dbReference type="GO" id="GO:0005634">
    <property type="term" value="C:nucleus"/>
    <property type="evidence" value="ECO:0007669"/>
    <property type="project" value="UniProtKB-SubCell"/>
</dbReference>
<feature type="compositionally biased region" description="Basic and acidic residues" evidence="12">
    <location>
        <begin position="7694"/>
        <end position="7715"/>
    </location>
</feature>
<feature type="domain" description="Ig-like" evidence="13">
    <location>
        <begin position="7206"/>
        <end position="7294"/>
    </location>
</feature>
<feature type="region of interest" description="Disordered" evidence="12">
    <location>
        <begin position="7691"/>
        <end position="7890"/>
    </location>
</feature>
<dbReference type="FunFam" id="2.60.40.10:FF:000107">
    <property type="entry name" value="Myosin, light chain kinase a"/>
    <property type="match status" value="9"/>
</dbReference>
<feature type="domain" description="Ig-like" evidence="13">
    <location>
        <begin position="5455"/>
        <end position="5543"/>
    </location>
</feature>
<feature type="domain" description="Ig-like" evidence="13">
    <location>
        <begin position="5175"/>
        <end position="5261"/>
    </location>
</feature>
<dbReference type="FunFam" id="2.60.40.10:FF:000697">
    <property type="entry name" value="titin isoform X1"/>
    <property type="match status" value="1"/>
</dbReference>
<feature type="domain" description="Ig-like" evidence="13">
    <location>
        <begin position="5921"/>
        <end position="6012"/>
    </location>
</feature>